<evidence type="ECO:0000256" key="2">
    <source>
        <dbReference type="ARBA" id="ARBA00022737"/>
    </source>
</evidence>
<comment type="caution">
    <text evidence="4">The sequence shown here is derived from an EMBL/GenBank/DDBJ whole genome shotgun (WGS) entry which is preliminary data.</text>
</comment>
<keyword evidence="1 4" id="KW-0808">Transferase</keyword>
<feature type="domain" description="SIS" evidence="3">
    <location>
        <begin position="34"/>
        <end position="183"/>
    </location>
</feature>
<evidence type="ECO:0000313" key="5">
    <source>
        <dbReference type="Proteomes" id="UP000596977"/>
    </source>
</evidence>
<dbReference type="SUPFAM" id="SSF53697">
    <property type="entry name" value="SIS domain"/>
    <property type="match status" value="1"/>
</dbReference>
<dbReference type="CDD" id="cd05009">
    <property type="entry name" value="SIS_GlmS_GlmD_2"/>
    <property type="match status" value="1"/>
</dbReference>
<keyword evidence="5" id="KW-1185">Reference proteome</keyword>
<proteinExistence type="predicted"/>
<dbReference type="Gene3D" id="3.40.50.10490">
    <property type="entry name" value="Glucose-6-phosphate isomerase like protein, domain 1"/>
    <property type="match status" value="2"/>
</dbReference>
<reference evidence="4 5" key="1">
    <citation type="journal article" date="2014" name="Int. J. Syst. Evol. Microbiol.">
        <title>Complete genome sequence of Corynebacterium casei LMG S-19264T (=DSM 44701T), isolated from a smear-ripened cheese.</title>
        <authorList>
            <consortium name="US DOE Joint Genome Institute (JGI-PGF)"/>
            <person name="Walter F."/>
            <person name="Albersmeier A."/>
            <person name="Kalinowski J."/>
            <person name="Ruckert C."/>
        </authorList>
    </citation>
    <scope>NUCLEOTIDE SEQUENCE [LARGE SCALE GENOMIC DNA]</scope>
    <source>
        <strain evidence="4 5">CGMCC 1.15896</strain>
    </source>
</reference>
<dbReference type="AlphaFoldDB" id="A0A916R5P9"/>
<gene>
    <name evidence="4" type="ORF">GCM10011499_06100</name>
</gene>
<evidence type="ECO:0000259" key="3">
    <source>
        <dbReference type="PROSITE" id="PS51464"/>
    </source>
</evidence>
<dbReference type="InterPro" id="IPR035490">
    <property type="entry name" value="GlmS/FrlB_SIS"/>
</dbReference>
<organism evidence="4 5">
    <name type="scientific">Pelagibacterium lentulum</name>
    <dbReference type="NCBI Taxonomy" id="2029865"/>
    <lineage>
        <taxon>Bacteria</taxon>
        <taxon>Pseudomonadati</taxon>
        <taxon>Pseudomonadota</taxon>
        <taxon>Alphaproteobacteria</taxon>
        <taxon>Hyphomicrobiales</taxon>
        <taxon>Devosiaceae</taxon>
        <taxon>Pelagibacterium</taxon>
    </lineage>
</organism>
<evidence type="ECO:0000313" key="4">
    <source>
        <dbReference type="EMBL" id="GGA39417.1"/>
    </source>
</evidence>
<dbReference type="RefSeq" id="WP_244640597.1">
    <property type="nucleotide sequence ID" value="NZ_BMKB01000001.1"/>
</dbReference>
<dbReference type="PANTHER" id="PTHR10937:SF8">
    <property type="entry name" value="AMINOTRANSFERASE-RELATED"/>
    <property type="match status" value="1"/>
</dbReference>
<evidence type="ECO:0000256" key="1">
    <source>
        <dbReference type="ARBA" id="ARBA00022576"/>
    </source>
</evidence>
<dbReference type="InterPro" id="IPR046348">
    <property type="entry name" value="SIS_dom_sf"/>
</dbReference>
<dbReference type="Proteomes" id="UP000596977">
    <property type="component" value="Unassembled WGS sequence"/>
</dbReference>
<dbReference type="InterPro" id="IPR035466">
    <property type="entry name" value="GlmS/AgaS_SIS"/>
</dbReference>
<sequence>MTGSNDTHMKREIGQIPQVVADLLGAGRPAIREAAQALGVAKPRLVATIARGSSDHAASYFKYGCELVARLPVASIGPSVASIYGVDLKLQQAGAIAISQSGKSPDIVSMLQSARRSGACAIAITNDAGSPLAESANNVIDILAGTEQSVAATKTFVTSVVAGLAVVAHLAQDESLLAALDNLPDALEKALACDWSPLITALDGHNSLYVLGRGPGAAIASEAALKFKETSGLHAEAYSTAEVLHGPAAIVHKGFPVLALCAQDKARDSILQTCAKLSDQGGKVFVTDPEPGAGTPLPVARTAHGLTDPIALVVSFYGFIEALARHRGFNPDTPPHLRKVTATV</sequence>
<protein>
    <submittedName>
        <fullName evidence="4">Glucosamine--fructose-6-phosphate aminotransferase</fullName>
    </submittedName>
</protein>
<keyword evidence="1 4" id="KW-0032">Aminotransferase</keyword>
<dbReference type="Pfam" id="PF01380">
    <property type="entry name" value="SIS"/>
    <property type="match status" value="2"/>
</dbReference>
<dbReference type="InterPro" id="IPR001347">
    <property type="entry name" value="SIS_dom"/>
</dbReference>
<dbReference type="EMBL" id="BMKB01000001">
    <property type="protein sequence ID" value="GGA39417.1"/>
    <property type="molecule type" value="Genomic_DNA"/>
</dbReference>
<feature type="domain" description="SIS" evidence="3">
    <location>
        <begin position="198"/>
        <end position="329"/>
    </location>
</feature>
<accession>A0A916R5P9</accession>
<dbReference type="CDD" id="cd05008">
    <property type="entry name" value="SIS_GlmS_GlmD_1"/>
    <property type="match status" value="1"/>
</dbReference>
<dbReference type="GO" id="GO:1901135">
    <property type="term" value="P:carbohydrate derivative metabolic process"/>
    <property type="evidence" value="ECO:0007669"/>
    <property type="project" value="InterPro"/>
</dbReference>
<dbReference type="GO" id="GO:0008483">
    <property type="term" value="F:transaminase activity"/>
    <property type="evidence" value="ECO:0007669"/>
    <property type="project" value="UniProtKB-KW"/>
</dbReference>
<dbReference type="PROSITE" id="PS51464">
    <property type="entry name" value="SIS"/>
    <property type="match status" value="2"/>
</dbReference>
<dbReference type="GO" id="GO:0097367">
    <property type="term" value="F:carbohydrate derivative binding"/>
    <property type="evidence" value="ECO:0007669"/>
    <property type="project" value="InterPro"/>
</dbReference>
<name>A0A916R5P9_9HYPH</name>
<keyword evidence="2" id="KW-0677">Repeat</keyword>
<dbReference type="PANTHER" id="PTHR10937">
    <property type="entry name" value="GLUCOSAMINE--FRUCTOSE-6-PHOSPHATE AMINOTRANSFERASE, ISOMERIZING"/>
    <property type="match status" value="1"/>
</dbReference>